<dbReference type="InterPro" id="IPR000653">
    <property type="entry name" value="DegT/StrS_aminotransferase"/>
</dbReference>
<keyword evidence="4" id="KW-1185">Reference proteome</keyword>
<dbReference type="AlphaFoldDB" id="A0A367E6P2"/>
<evidence type="ECO:0000256" key="2">
    <source>
        <dbReference type="ARBA" id="ARBA00037999"/>
    </source>
</evidence>
<sequence>MGSPQLTAAGVRAGSEVVVPSFGGADVAGAVRELGARPVFADIDAETYCLAPSSVAEVLTPRTAAVVPVHLFGRGADMVALREVAQDRCVPVVEWEPMARADALDAVRRRQYAAYLGRRLRGVVAPAIADGGEHAVTRYVVRVPGNGRPDRDAFKQALRARGVECQVPVKTPAHWMPEFRAVGRLPVAERAAEECLALPLSSAMSKRELHQVVSACNALGGLMRERAL</sequence>
<comment type="caution">
    <text evidence="3">The sequence shown here is derived from an EMBL/GenBank/DDBJ whole genome shotgun (WGS) entry which is preliminary data.</text>
</comment>
<keyword evidence="3" id="KW-0808">Transferase</keyword>
<gene>
    <name evidence="3" type="ORF">DQ392_33590</name>
</gene>
<keyword evidence="3" id="KW-0032">Aminotransferase</keyword>
<dbReference type="InterPro" id="IPR015422">
    <property type="entry name" value="PyrdxlP-dep_Trfase_small"/>
</dbReference>
<dbReference type="RefSeq" id="WP_114019497.1">
    <property type="nucleotide sequence ID" value="NZ_QOIM01000057.1"/>
</dbReference>
<evidence type="ECO:0000313" key="4">
    <source>
        <dbReference type="Proteomes" id="UP000253507"/>
    </source>
</evidence>
<proteinExistence type="inferred from homology"/>
<name>A0A367E6P2_9ACTN</name>
<dbReference type="EMBL" id="QOIM01000057">
    <property type="protein sequence ID" value="RCG13429.1"/>
    <property type="molecule type" value="Genomic_DNA"/>
</dbReference>
<evidence type="ECO:0000256" key="1">
    <source>
        <dbReference type="ARBA" id="ARBA00022898"/>
    </source>
</evidence>
<dbReference type="GO" id="GO:0000271">
    <property type="term" value="P:polysaccharide biosynthetic process"/>
    <property type="evidence" value="ECO:0007669"/>
    <property type="project" value="TreeGrafter"/>
</dbReference>
<dbReference type="GO" id="GO:0008483">
    <property type="term" value="F:transaminase activity"/>
    <property type="evidence" value="ECO:0007669"/>
    <property type="project" value="UniProtKB-KW"/>
</dbReference>
<reference evidence="3 4" key="1">
    <citation type="submission" date="2018-06" db="EMBL/GenBank/DDBJ databases">
        <title>Streptomyces reniochalinae sp. nov. and Streptomyces diacarnus sp. nov. from marine sponges.</title>
        <authorList>
            <person name="Li L."/>
        </authorList>
    </citation>
    <scope>NUCLEOTIDE SEQUENCE [LARGE SCALE GENOMIC DNA]</scope>
    <source>
        <strain evidence="3 4">LHW50302</strain>
    </source>
</reference>
<dbReference type="Proteomes" id="UP000253507">
    <property type="component" value="Unassembled WGS sequence"/>
</dbReference>
<dbReference type="PANTHER" id="PTHR30244:SF36">
    <property type="entry name" value="3-OXO-GLUCOSE-6-PHOSPHATE:GLUTAMATE AMINOTRANSFERASE"/>
    <property type="match status" value="1"/>
</dbReference>
<dbReference type="Gene3D" id="3.90.1150.10">
    <property type="entry name" value="Aspartate Aminotransferase, domain 1"/>
    <property type="match status" value="1"/>
</dbReference>
<organism evidence="3 4">
    <name type="scientific">Streptomyces reniochalinae</name>
    <dbReference type="NCBI Taxonomy" id="2250578"/>
    <lineage>
        <taxon>Bacteria</taxon>
        <taxon>Bacillati</taxon>
        <taxon>Actinomycetota</taxon>
        <taxon>Actinomycetes</taxon>
        <taxon>Kitasatosporales</taxon>
        <taxon>Streptomycetaceae</taxon>
        <taxon>Streptomyces</taxon>
    </lineage>
</organism>
<dbReference type="GO" id="GO:0030170">
    <property type="term" value="F:pyridoxal phosphate binding"/>
    <property type="evidence" value="ECO:0007669"/>
    <property type="project" value="TreeGrafter"/>
</dbReference>
<dbReference type="PANTHER" id="PTHR30244">
    <property type="entry name" value="TRANSAMINASE"/>
    <property type="match status" value="1"/>
</dbReference>
<dbReference type="InterPro" id="IPR015424">
    <property type="entry name" value="PyrdxlP-dep_Trfase"/>
</dbReference>
<keyword evidence="1" id="KW-0663">Pyridoxal phosphate</keyword>
<dbReference type="OrthoDB" id="9804264at2"/>
<comment type="similarity">
    <text evidence="2">Belongs to the DegT/DnrJ/EryC1 family.</text>
</comment>
<protein>
    <submittedName>
        <fullName evidence="3">DegT/DnrJ/EryC1/StrS aminotransferase</fullName>
    </submittedName>
</protein>
<dbReference type="Pfam" id="PF01041">
    <property type="entry name" value="DegT_DnrJ_EryC1"/>
    <property type="match status" value="2"/>
</dbReference>
<evidence type="ECO:0000313" key="3">
    <source>
        <dbReference type="EMBL" id="RCG13429.1"/>
    </source>
</evidence>
<dbReference type="Gene3D" id="3.40.640.10">
    <property type="entry name" value="Type I PLP-dependent aspartate aminotransferase-like (Major domain)"/>
    <property type="match status" value="1"/>
</dbReference>
<dbReference type="InterPro" id="IPR015421">
    <property type="entry name" value="PyrdxlP-dep_Trfase_major"/>
</dbReference>
<accession>A0A367E6P2</accession>
<dbReference type="SUPFAM" id="SSF53383">
    <property type="entry name" value="PLP-dependent transferases"/>
    <property type="match status" value="1"/>
</dbReference>